<sequence length="49" mass="5713">KFGLHVENRHDQDHFLHIKLQTTLIKTQLMFLLEKVDSRSGLSNEGSCF</sequence>
<name>A0A1A7WT98_9TELE</name>
<gene>
    <name evidence="1" type="primary">RCOM_0885110</name>
</gene>
<reference evidence="1" key="2">
    <citation type="submission" date="2016-06" db="EMBL/GenBank/DDBJ databases">
        <title>The genome of a short-lived fish provides insights into sex chromosome evolution and the genetic control of aging.</title>
        <authorList>
            <person name="Reichwald K."/>
            <person name="Felder M."/>
            <person name="Petzold A."/>
            <person name="Koch P."/>
            <person name="Groth M."/>
            <person name="Platzer M."/>
        </authorList>
    </citation>
    <scope>NUCLEOTIDE SEQUENCE</scope>
    <source>
        <tissue evidence="1">Brain</tissue>
    </source>
</reference>
<evidence type="ECO:0000313" key="1">
    <source>
        <dbReference type="EMBL" id="SBP08940.1"/>
    </source>
</evidence>
<protein>
    <submittedName>
        <fullName evidence="1">Uncharacterized protein</fullName>
    </submittedName>
</protein>
<organism evidence="1">
    <name type="scientific">Iconisemion striatum</name>
    <dbReference type="NCBI Taxonomy" id="60296"/>
    <lineage>
        <taxon>Eukaryota</taxon>
        <taxon>Metazoa</taxon>
        <taxon>Chordata</taxon>
        <taxon>Craniata</taxon>
        <taxon>Vertebrata</taxon>
        <taxon>Euteleostomi</taxon>
        <taxon>Actinopterygii</taxon>
        <taxon>Neopterygii</taxon>
        <taxon>Teleostei</taxon>
        <taxon>Neoteleostei</taxon>
        <taxon>Acanthomorphata</taxon>
        <taxon>Ovalentaria</taxon>
        <taxon>Atherinomorphae</taxon>
        <taxon>Cyprinodontiformes</taxon>
        <taxon>Nothobranchiidae</taxon>
        <taxon>Iconisemion</taxon>
    </lineage>
</organism>
<dbReference type="AlphaFoldDB" id="A0A1A7WT98"/>
<feature type="non-terminal residue" evidence="1">
    <location>
        <position position="49"/>
    </location>
</feature>
<reference evidence="1" key="1">
    <citation type="submission" date="2016-05" db="EMBL/GenBank/DDBJ databases">
        <authorList>
            <person name="Lavstsen T."/>
            <person name="Jespersen J.S."/>
        </authorList>
    </citation>
    <scope>NUCLEOTIDE SEQUENCE</scope>
    <source>
        <tissue evidence="1">Brain</tissue>
    </source>
</reference>
<accession>A0A1A7WT98</accession>
<proteinExistence type="predicted"/>
<feature type="non-terminal residue" evidence="1">
    <location>
        <position position="1"/>
    </location>
</feature>
<dbReference type="EMBL" id="HADW01007540">
    <property type="protein sequence ID" value="SBP08940.1"/>
    <property type="molecule type" value="Transcribed_RNA"/>
</dbReference>